<name>A0A6L7HYD5_9GAMM</name>
<dbReference type="Proteomes" id="UP000474778">
    <property type="component" value="Unassembled WGS sequence"/>
</dbReference>
<evidence type="ECO:0000313" key="2">
    <source>
        <dbReference type="Proteomes" id="UP000474778"/>
    </source>
</evidence>
<gene>
    <name evidence="1" type="ORF">GNT65_11775</name>
</gene>
<proteinExistence type="predicted"/>
<dbReference type="RefSeq" id="WP_160796444.1">
    <property type="nucleotide sequence ID" value="NZ_WRPA01000010.1"/>
</dbReference>
<organism evidence="1 2">
    <name type="scientific">Shewanella insulae</name>
    <dbReference type="NCBI Taxonomy" id="2681496"/>
    <lineage>
        <taxon>Bacteria</taxon>
        <taxon>Pseudomonadati</taxon>
        <taxon>Pseudomonadota</taxon>
        <taxon>Gammaproteobacteria</taxon>
        <taxon>Alteromonadales</taxon>
        <taxon>Shewanellaceae</taxon>
        <taxon>Shewanella</taxon>
    </lineage>
</organism>
<sequence length="152" mass="17448">MTFVRSLIHQWNKAQLGHSLKLSLRDCDQIRQVFNGATHLETVTNLIAALVYSEGTPEWLCEPKNIQGDMPILGSESILHCLFIASRLMFVKITKGEELTQAERLIFTLARLWVNQSEIELQNHMLGRLIRQICCQVDLIMLSRRVNTKSMV</sequence>
<dbReference type="AlphaFoldDB" id="A0A6L7HYD5"/>
<keyword evidence="2" id="KW-1185">Reference proteome</keyword>
<comment type="caution">
    <text evidence="1">The sequence shown here is derived from an EMBL/GenBank/DDBJ whole genome shotgun (WGS) entry which is preliminary data.</text>
</comment>
<evidence type="ECO:0000313" key="1">
    <source>
        <dbReference type="EMBL" id="MXR69352.1"/>
    </source>
</evidence>
<reference evidence="1 2" key="1">
    <citation type="submission" date="2019-12" db="EMBL/GenBank/DDBJ databases">
        <title>Shewanella insulae sp. nov., isolated from a tidal flat.</title>
        <authorList>
            <person name="Yoon J.-H."/>
        </authorList>
    </citation>
    <scope>NUCLEOTIDE SEQUENCE [LARGE SCALE GENOMIC DNA]</scope>
    <source>
        <strain evidence="1 2">JBTF-M18</strain>
    </source>
</reference>
<protein>
    <submittedName>
        <fullName evidence="1">Uncharacterized protein</fullName>
    </submittedName>
</protein>
<dbReference type="EMBL" id="WRPA01000010">
    <property type="protein sequence ID" value="MXR69352.1"/>
    <property type="molecule type" value="Genomic_DNA"/>
</dbReference>
<accession>A0A6L7HYD5</accession>